<reference evidence="1 2" key="1">
    <citation type="submission" date="2016-01" db="EMBL/GenBank/DDBJ databases">
        <authorList>
            <person name="Oliw E.H."/>
        </authorList>
    </citation>
    <scope>NUCLEOTIDE SEQUENCE [LARGE SCALE GENOMIC DNA]</scope>
    <source>
        <strain evidence="1">LMG 27134</strain>
    </source>
</reference>
<evidence type="ECO:0000313" key="1">
    <source>
        <dbReference type="EMBL" id="SAL54683.1"/>
    </source>
</evidence>
<dbReference type="SUPFAM" id="SSF89796">
    <property type="entry name" value="CoA-transferase family III (CaiB/BaiF)"/>
    <property type="match status" value="1"/>
</dbReference>
<accession>A0A158IE55</accession>
<gene>
    <name evidence="1" type="ORF">AWB69_05832</name>
</gene>
<dbReference type="EMBL" id="FCOK02000048">
    <property type="protein sequence ID" value="SAL54683.1"/>
    <property type="molecule type" value="Genomic_DNA"/>
</dbReference>
<protein>
    <submittedName>
        <fullName evidence="1">L-carnitine dehydratase/bile acid-inducible protein F</fullName>
    </submittedName>
</protein>
<proteinExistence type="predicted"/>
<dbReference type="InterPro" id="IPR003673">
    <property type="entry name" value="CoA-Trfase_fam_III"/>
</dbReference>
<dbReference type="Pfam" id="PF02515">
    <property type="entry name" value="CoA_transf_3"/>
    <property type="match status" value="1"/>
</dbReference>
<dbReference type="AlphaFoldDB" id="A0A158IE55"/>
<dbReference type="Proteomes" id="UP000054683">
    <property type="component" value="Unassembled WGS sequence"/>
</dbReference>
<name>A0A158IE55_9BURK</name>
<evidence type="ECO:0000313" key="2">
    <source>
        <dbReference type="Proteomes" id="UP000054683"/>
    </source>
</evidence>
<dbReference type="InterPro" id="IPR023606">
    <property type="entry name" value="CoA-Trfase_III_dom_1_sf"/>
</dbReference>
<dbReference type="Gene3D" id="3.40.50.10540">
    <property type="entry name" value="Crotonobetainyl-coa:carnitine coa-transferase, domain 1"/>
    <property type="match status" value="1"/>
</dbReference>
<dbReference type="GO" id="GO:0003824">
    <property type="term" value="F:catalytic activity"/>
    <property type="evidence" value="ECO:0007669"/>
    <property type="project" value="InterPro"/>
</dbReference>
<organism evidence="1 2">
    <name type="scientific">Caballeronia udeis</name>
    <dbReference type="NCBI Taxonomy" id="1232866"/>
    <lineage>
        <taxon>Bacteria</taxon>
        <taxon>Pseudomonadati</taxon>
        <taxon>Pseudomonadota</taxon>
        <taxon>Betaproteobacteria</taxon>
        <taxon>Burkholderiales</taxon>
        <taxon>Burkholderiaceae</taxon>
        <taxon>Caballeronia</taxon>
    </lineage>
</organism>
<sequence length="82" mass="9055">MQTSTNVEMCTNIAGVSPFRGVKVIELTHLIAGPYCGQLLAEEGTDVILNRAARRRAYTASRTDASIQQRNHLRLLRFAQPG</sequence>